<organism evidence="1 2">
    <name type="scientific">Nocardioides humi</name>
    <dbReference type="NCBI Taxonomy" id="449461"/>
    <lineage>
        <taxon>Bacteria</taxon>
        <taxon>Bacillati</taxon>
        <taxon>Actinomycetota</taxon>
        <taxon>Actinomycetes</taxon>
        <taxon>Propionibacteriales</taxon>
        <taxon>Nocardioidaceae</taxon>
        <taxon>Nocardioides</taxon>
    </lineage>
</organism>
<name>A0ABN2BX01_9ACTN</name>
<evidence type="ECO:0000313" key="2">
    <source>
        <dbReference type="Proteomes" id="UP001500842"/>
    </source>
</evidence>
<dbReference type="Proteomes" id="UP001500842">
    <property type="component" value="Unassembled WGS sequence"/>
</dbReference>
<proteinExistence type="predicted"/>
<evidence type="ECO:0008006" key="3">
    <source>
        <dbReference type="Google" id="ProtNLM"/>
    </source>
</evidence>
<reference evidence="1 2" key="1">
    <citation type="journal article" date="2019" name="Int. J. Syst. Evol. Microbiol.">
        <title>The Global Catalogue of Microorganisms (GCM) 10K type strain sequencing project: providing services to taxonomists for standard genome sequencing and annotation.</title>
        <authorList>
            <consortium name="The Broad Institute Genomics Platform"/>
            <consortium name="The Broad Institute Genome Sequencing Center for Infectious Disease"/>
            <person name="Wu L."/>
            <person name="Ma J."/>
        </authorList>
    </citation>
    <scope>NUCLEOTIDE SEQUENCE [LARGE SCALE GENOMIC DNA]</scope>
    <source>
        <strain evidence="1 2">JCM 14942</strain>
    </source>
</reference>
<accession>A0ABN2BX01</accession>
<sequence length="77" mass="8338">MSAGQPRQSRASTDSARDTLIEYHTRSADTLVRSTSHDLDLCPSGTLSELTTETPRDGCLAVRDESVTSTYSSGEMK</sequence>
<keyword evidence="2" id="KW-1185">Reference proteome</keyword>
<evidence type="ECO:0000313" key="1">
    <source>
        <dbReference type="EMBL" id="GAA1548443.1"/>
    </source>
</evidence>
<comment type="caution">
    <text evidence="1">The sequence shown here is derived from an EMBL/GenBank/DDBJ whole genome shotgun (WGS) entry which is preliminary data.</text>
</comment>
<gene>
    <name evidence="1" type="ORF">GCM10009788_58040</name>
</gene>
<protein>
    <recommendedName>
        <fullName evidence="3">ATP-grasp target RiPP</fullName>
    </recommendedName>
</protein>
<dbReference type="EMBL" id="BAAAOR010000050">
    <property type="protein sequence ID" value="GAA1548443.1"/>
    <property type="molecule type" value="Genomic_DNA"/>
</dbReference>